<protein>
    <submittedName>
        <fullName evidence="1">Uncharacterized protein</fullName>
    </submittedName>
</protein>
<evidence type="ECO:0000313" key="1">
    <source>
        <dbReference type="EMBL" id="MBB3152481.1"/>
    </source>
</evidence>
<evidence type="ECO:0000313" key="2">
    <source>
        <dbReference type="Proteomes" id="UP000518605"/>
    </source>
</evidence>
<dbReference type="EMBL" id="JACHXW010000006">
    <property type="protein sequence ID" value="MBB3152481.1"/>
    <property type="molecule type" value="Genomic_DNA"/>
</dbReference>
<name>A0A7W5C7G2_9BACL</name>
<accession>A0A7W5C7G2</accession>
<organism evidence="1 2">
    <name type="scientific">Paenibacillus endophyticus</name>
    <dbReference type="NCBI Taxonomy" id="1294268"/>
    <lineage>
        <taxon>Bacteria</taxon>
        <taxon>Bacillati</taxon>
        <taxon>Bacillota</taxon>
        <taxon>Bacilli</taxon>
        <taxon>Bacillales</taxon>
        <taxon>Paenibacillaceae</taxon>
        <taxon>Paenibacillus</taxon>
    </lineage>
</organism>
<reference evidence="1 2" key="1">
    <citation type="submission" date="2020-08" db="EMBL/GenBank/DDBJ databases">
        <title>Genomic Encyclopedia of Type Strains, Phase III (KMG-III): the genomes of soil and plant-associated and newly described type strains.</title>
        <authorList>
            <person name="Whitman W."/>
        </authorList>
    </citation>
    <scope>NUCLEOTIDE SEQUENCE [LARGE SCALE GENOMIC DNA]</scope>
    <source>
        <strain evidence="1 2">CECT 8234</strain>
    </source>
</reference>
<dbReference type="RefSeq" id="WP_183562464.1">
    <property type="nucleotide sequence ID" value="NZ_CBCSLB010000005.1"/>
</dbReference>
<dbReference type="AlphaFoldDB" id="A0A7W5C7G2"/>
<dbReference type="NCBIfam" id="NF047593">
    <property type="entry name" value="IS66_ISAeme5_TnpA"/>
    <property type="match status" value="1"/>
</dbReference>
<sequence length="70" mass="8015">MHVKSPSAIWRRAYRESGLTLQAWCEQAGITKEQMKYWMYKRKKVQSSDSSSVSRVGYVPVYGGYCSTDG</sequence>
<keyword evidence="2" id="KW-1185">Reference proteome</keyword>
<dbReference type="Proteomes" id="UP000518605">
    <property type="component" value="Unassembled WGS sequence"/>
</dbReference>
<gene>
    <name evidence="1" type="ORF">FHS16_002531</name>
</gene>
<comment type="caution">
    <text evidence="1">The sequence shown here is derived from an EMBL/GenBank/DDBJ whole genome shotgun (WGS) entry which is preliminary data.</text>
</comment>
<proteinExistence type="predicted"/>